<dbReference type="Pfam" id="PF01242">
    <property type="entry name" value="PTPS"/>
    <property type="match status" value="1"/>
</dbReference>
<dbReference type="InterPro" id="IPR038418">
    <property type="entry name" value="6-PTP_synth/QueD_sf"/>
</dbReference>
<comment type="similarity">
    <text evidence="3">Belongs to the PTPS family. QueD subfamily.</text>
</comment>
<keyword evidence="12" id="KW-1185">Reference proteome</keyword>
<dbReference type="SUPFAM" id="SSF55620">
    <property type="entry name" value="Tetrahydrobiopterin biosynthesis enzymes-like"/>
    <property type="match status" value="1"/>
</dbReference>
<comment type="cofactor">
    <cofactor evidence="1">
        <name>Zn(2+)</name>
        <dbReference type="ChEBI" id="CHEBI:29105"/>
    </cofactor>
</comment>
<dbReference type="Proteomes" id="UP000317429">
    <property type="component" value="Chromosome"/>
</dbReference>
<evidence type="ECO:0000256" key="6">
    <source>
        <dbReference type="ARBA" id="ARBA00022723"/>
    </source>
</evidence>
<evidence type="ECO:0000256" key="8">
    <source>
        <dbReference type="ARBA" id="ARBA00023239"/>
    </source>
</evidence>
<evidence type="ECO:0000256" key="1">
    <source>
        <dbReference type="ARBA" id="ARBA00001947"/>
    </source>
</evidence>
<dbReference type="KEGG" id="pnd:Pla175_20510"/>
<evidence type="ECO:0000256" key="3">
    <source>
        <dbReference type="ARBA" id="ARBA00008900"/>
    </source>
</evidence>
<comment type="catalytic activity">
    <reaction evidence="10">
        <text>7,8-dihydroneopterin 3'-triphosphate + H2O = 6-carboxy-5,6,7,8-tetrahydropterin + triphosphate + acetaldehyde + 2 H(+)</text>
        <dbReference type="Rhea" id="RHEA:27966"/>
        <dbReference type="ChEBI" id="CHEBI:15343"/>
        <dbReference type="ChEBI" id="CHEBI:15377"/>
        <dbReference type="ChEBI" id="CHEBI:15378"/>
        <dbReference type="ChEBI" id="CHEBI:18036"/>
        <dbReference type="ChEBI" id="CHEBI:58462"/>
        <dbReference type="ChEBI" id="CHEBI:61032"/>
        <dbReference type="EC" id="4.1.2.50"/>
    </reaction>
</comment>
<evidence type="ECO:0000256" key="2">
    <source>
        <dbReference type="ARBA" id="ARBA00005061"/>
    </source>
</evidence>
<dbReference type="OrthoDB" id="9804698at2"/>
<gene>
    <name evidence="11" type="ORF">Pla175_20510</name>
</gene>
<evidence type="ECO:0000256" key="10">
    <source>
        <dbReference type="ARBA" id="ARBA00048807"/>
    </source>
</evidence>
<protein>
    <recommendedName>
        <fullName evidence="5">6-carboxy-5,6,7,8-tetrahydropterin synthase</fullName>
        <ecNumber evidence="4">4.1.2.50</ecNumber>
    </recommendedName>
    <alternativeName>
        <fullName evidence="9">Queuosine biosynthesis protein QueD</fullName>
    </alternativeName>
</protein>
<sequence>MVIEKEYKFYAAHRNEQLEDKCSNLHGHRYGLKCLFEVERNGSYTTLFGDFDAKIEPLLKNNYDHGMLIHTADPLYQTLLDHCERTGEKLRLKVFDAPTTVENLAFMLFSEITEMGFRLVGIEVRETDTSVLQYSREDWVADCRDRSRTQCKPTVAKGT</sequence>
<dbReference type="Gene3D" id="3.30.479.10">
    <property type="entry name" value="6-pyruvoyl tetrahydropterin synthase/QueD"/>
    <property type="match status" value="1"/>
</dbReference>
<keyword evidence="7" id="KW-0862">Zinc</keyword>
<dbReference type="GO" id="GO:0046872">
    <property type="term" value="F:metal ion binding"/>
    <property type="evidence" value="ECO:0007669"/>
    <property type="project" value="UniProtKB-KW"/>
</dbReference>
<evidence type="ECO:0000313" key="11">
    <source>
        <dbReference type="EMBL" id="QDU88671.1"/>
    </source>
</evidence>
<accession>A0A518DB07</accession>
<dbReference type="PANTHER" id="PTHR12589">
    <property type="entry name" value="PYRUVOYL TETRAHYDROBIOPTERIN SYNTHASE"/>
    <property type="match status" value="1"/>
</dbReference>
<proteinExistence type="inferred from homology"/>
<keyword evidence="8" id="KW-0456">Lyase</keyword>
<dbReference type="UniPathway" id="UPA00391"/>
<reference evidence="11 12" key="1">
    <citation type="submission" date="2019-02" db="EMBL/GenBank/DDBJ databases">
        <title>Deep-cultivation of Planctomycetes and their phenomic and genomic characterization uncovers novel biology.</title>
        <authorList>
            <person name="Wiegand S."/>
            <person name="Jogler M."/>
            <person name="Boedeker C."/>
            <person name="Pinto D."/>
            <person name="Vollmers J."/>
            <person name="Rivas-Marin E."/>
            <person name="Kohn T."/>
            <person name="Peeters S.H."/>
            <person name="Heuer A."/>
            <person name="Rast P."/>
            <person name="Oberbeckmann S."/>
            <person name="Bunk B."/>
            <person name="Jeske O."/>
            <person name="Meyerdierks A."/>
            <person name="Storesund J.E."/>
            <person name="Kallscheuer N."/>
            <person name="Luecker S."/>
            <person name="Lage O.M."/>
            <person name="Pohl T."/>
            <person name="Merkel B.J."/>
            <person name="Hornburger P."/>
            <person name="Mueller R.-W."/>
            <person name="Bruemmer F."/>
            <person name="Labrenz M."/>
            <person name="Spormann A.M."/>
            <person name="Op den Camp H."/>
            <person name="Overmann J."/>
            <person name="Amann R."/>
            <person name="Jetten M.S.M."/>
            <person name="Mascher T."/>
            <person name="Medema M.H."/>
            <person name="Devos D.P."/>
            <person name="Kaster A.-K."/>
            <person name="Ovreas L."/>
            <person name="Rohde M."/>
            <person name="Galperin M.Y."/>
            <person name="Jogler C."/>
        </authorList>
    </citation>
    <scope>NUCLEOTIDE SEQUENCE [LARGE SCALE GENOMIC DNA]</scope>
    <source>
        <strain evidence="11 12">Pla175</strain>
    </source>
</reference>
<dbReference type="EMBL" id="CP036291">
    <property type="protein sequence ID" value="QDU88671.1"/>
    <property type="molecule type" value="Genomic_DNA"/>
</dbReference>
<dbReference type="InterPro" id="IPR007115">
    <property type="entry name" value="6-PTP_synth/QueD"/>
</dbReference>
<dbReference type="EC" id="4.1.2.50" evidence="4"/>
<dbReference type="GO" id="GO:0070497">
    <property type="term" value="F:6-carboxytetrahydropterin synthase activity"/>
    <property type="evidence" value="ECO:0007669"/>
    <property type="project" value="UniProtKB-EC"/>
</dbReference>
<evidence type="ECO:0000256" key="7">
    <source>
        <dbReference type="ARBA" id="ARBA00022833"/>
    </source>
</evidence>
<evidence type="ECO:0000256" key="9">
    <source>
        <dbReference type="ARBA" id="ARBA00031449"/>
    </source>
</evidence>
<name>A0A518DB07_9BACT</name>
<dbReference type="AlphaFoldDB" id="A0A518DB07"/>
<dbReference type="RefSeq" id="WP_145283828.1">
    <property type="nucleotide sequence ID" value="NZ_CP036291.1"/>
</dbReference>
<comment type="pathway">
    <text evidence="2">Purine metabolism; 7-cyano-7-deazaguanine biosynthesis.</text>
</comment>
<organism evidence="11 12">
    <name type="scientific">Pirellulimonas nuda</name>
    <dbReference type="NCBI Taxonomy" id="2528009"/>
    <lineage>
        <taxon>Bacteria</taxon>
        <taxon>Pseudomonadati</taxon>
        <taxon>Planctomycetota</taxon>
        <taxon>Planctomycetia</taxon>
        <taxon>Pirellulales</taxon>
        <taxon>Lacipirellulaceae</taxon>
        <taxon>Pirellulimonas</taxon>
    </lineage>
</organism>
<evidence type="ECO:0000313" key="12">
    <source>
        <dbReference type="Proteomes" id="UP000317429"/>
    </source>
</evidence>
<evidence type="ECO:0000256" key="5">
    <source>
        <dbReference type="ARBA" id="ARBA00018141"/>
    </source>
</evidence>
<evidence type="ECO:0000256" key="4">
    <source>
        <dbReference type="ARBA" id="ARBA00012982"/>
    </source>
</evidence>
<dbReference type="PANTHER" id="PTHR12589:SF7">
    <property type="entry name" value="6-PYRUVOYL TETRAHYDROBIOPTERIN SYNTHASE"/>
    <property type="match status" value="1"/>
</dbReference>
<keyword evidence="6" id="KW-0479">Metal-binding</keyword>